<dbReference type="InterPro" id="IPR019198">
    <property type="entry name" value="Beta_propeller_containing"/>
</dbReference>
<comment type="caution">
    <text evidence="1">The sequence shown here is derived from an EMBL/GenBank/DDBJ whole genome shotgun (WGS) entry which is preliminary data.</text>
</comment>
<dbReference type="Proteomes" id="UP000315439">
    <property type="component" value="Unassembled WGS sequence"/>
</dbReference>
<dbReference type="EMBL" id="VIKS01000009">
    <property type="protein sequence ID" value="TQV86897.1"/>
    <property type="molecule type" value="Genomic_DNA"/>
</dbReference>
<dbReference type="PROSITE" id="PS51257">
    <property type="entry name" value="PROKAR_LIPOPROTEIN"/>
    <property type="match status" value="1"/>
</dbReference>
<evidence type="ECO:0000313" key="1">
    <source>
        <dbReference type="EMBL" id="TQV86897.1"/>
    </source>
</evidence>
<gene>
    <name evidence="1" type="ORF">FLL46_13855</name>
</gene>
<sequence length="671" mass="74455">MMESIRKLKRNNSIARHFQIILVPLLATSMLACSFSSSDEETINIDYSKISLAGIKNKPLQSVSSNAFTQYLKNGIRQRLGGSGSVLALAETADAGQIQSQFSTTNVHELGVDEDDRLKFDGTHLFLVEDRYFPTTHNSSEPVIRVMRTTTENALAEEVATIENSESDIDVTGIYLHPQGNAQYLVSLSATRYFEWFSILIDSDWNWTSGKTVVNLHNVTDQSDPQFEWKIEIEGNLEGSRKVGNKLYLVNRYVPQVDGLNMSAQTEAERIANERLIIKTPVSDLLPHYQVNDGGIRSLVTAEDCFVAGDLQPNEGYADVITLTSINLDSRSIESSVCLNANVQGIYSSTDNFYIGASGSVSWVVDNSGTSIHKFALEPNGVQYKASGFVEGSLGWSEPSFRMSEYQDNLRVVTSQWSDGQRVHQLFVMSESTGNLLESIATLPNSASPEPIGKPGEDIFAVRFVEDKAYIVTFEQIDPLYEIDLSDPQTPFISAELEMPGFSRYLHPVADGWLIGIGHQVENNLVGGIKIELYDIRNPQAPAVKNSIVLGGRNSWTEATQNLKSISLLQLDDDRQQIAFPANRYEKNEASNQIEWVDSGLFVFELSGLENNELDLSLSGEMITEINGSTSYPVHWGVGRSLIHSDAIYYFQGNQLWSGMQTDISQVLGPF</sequence>
<dbReference type="OrthoDB" id="9778998at2"/>
<proteinExistence type="predicted"/>
<evidence type="ECO:0008006" key="3">
    <source>
        <dbReference type="Google" id="ProtNLM"/>
    </source>
</evidence>
<name>A0A545UBR3_9GAMM</name>
<dbReference type="Pfam" id="PF09826">
    <property type="entry name" value="Beta_propel"/>
    <property type="match status" value="1"/>
</dbReference>
<accession>A0A545UBR3</accession>
<reference evidence="1 2" key="1">
    <citation type="submission" date="2019-07" db="EMBL/GenBank/DDBJ databases">
        <title>Draft genome for Aliikangiella sp. M105.</title>
        <authorList>
            <person name="Wang G."/>
        </authorList>
    </citation>
    <scope>NUCLEOTIDE SEQUENCE [LARGE SCALE GENOMIC DNA]</scope>
    <source>
        <strain evidence="1 2">M105</strain>
    </source>
</reference>
<organism evidence="1 2">
    <name type="scientific">Aliikangiella coralliicola</name>
    <dbReference type="NCBI Taxonomy" id="2592383"/>
    <lineage>
        <taxon>Bacteria</taxon>
        <taxon>Pseudomonadati</taxon>
        <taxon>Pseudomonadota</taxon>
        <taxon>Gammaproteobacteria</taxon>
        <taxon>Oceanospirillales</taxon>
        <taxon>Pleioneaceae</taxon>
        <taxon>Aliikangiella</taxon>
    </lineage>
</organism>
<evidence type="ECO:0000313" key="2">
    <source>
        <dbReference type="Proteomes" id="UP000315439"/>
    </source>
</evidence>
<dbReference type="AlphaFoldDB" id="A0A545UBR3"/>
<dbReference type="RefSeq" id="WP_142894353.1">
    <property type="nucleotide sequence ID" value="NZ_ML660165.1"/>
</dbReference>
<keyword evidence="2" id="KW-1185">Reference proteome</keyword>
<protein>
    <recommendedName>
        <fullName evidence="3">Beta-propeller domain-containing protein</fullName>
    </recommendedName>
</protein>